<dbReference type="EMBL" id="LR796758">
    <property type="protein sequence ID" value="CAB4164078.1"/>
    <property type="molecule type" value="Genomic_DNA"/>
</dbReference>
<evidence type="ECO:0000313" key="2">
    <source>
        <dbReference type="EMBL" id="CAB4165682.1"/>
    </source>
</evidence>
<reference evidence="2" key="1">
    <citation type="submission" date="2020-04" db="EMBL/GenBank/DDBJ databases">
        <authorList>
            <person name="Chiriac C."/>
            <person name="Salcher M."/>
            <person name="Ghai R."/>
            <person name="Kavagutti S V."/>
        </authorList>
    </citation>
    <scope>NUCLEOTIDE SEQUENCE</scope>
</reference>
<evidence type="ECO:0000313" key="4">
    <source>
        <dbReference type="EMBL" id="CAB4221040.1"/>
    </source>
</evidence>
<accession>A0A6J5P3Q6</accession>
<name>A0A6J5P3Q6_9CAUD</name>
<dbReference type="EMBL" id="LR796776">
    <property type="protein sequence ID" value="CAB4165682.1"/>
    <property type="molecule type" value="Genomic_DNA"/>
</dbReference>
<dbReference type="EMBL" id="LR797502">
    <property type="protein sequence ID" value="CAB4221040.1"/>
    <property type="molecule type" value="Genomic_DNA"/>
</dbReference>
<proteinExistence type="predicted"/>
<evidence type="ECO:0000313" key="3">
    <source>
        <dbReference type="EMBL" id="CAB4186638.1"/>
    </source>
</evidence>
<protein>
    <submittedName>
        <fullName evidence="2">Uncharacterized protein</fullName>
    </submittedName>
</protein>
<evidence type="ECO:0000313" key="1">
    <source>
        <dbReference type="EMBL" id="CAB4164078.1"/>
    </source>
</evidence>
<dbReference type="EMBL" id="LR797099">
    <property type="protein sequence ID" value="CAB4186638.1"/>
    <property type="molecule type" value="Genomic_DNA"/>
</dbReference>
<gene>
    <name evidence="3" type="ORF">UFOVP1146_14</name>
    <name evidence="4" type="ORF">UFOVP1638_131</name>
    <name evidence="1" type="ORF">UFOVP812_347</name>
    <name evidence="2" type="ORF">UFOVP818_218</name>
</gene>
<sequence length="84" mass="10118">MTDFATRYIHAADLVKTMRNKQARQDLDRMVRAVDKIRTLRSQEAVICQRQRHITRKYTELDNQCEEQLDQLEKYIVFARLLYG</sequence>
<organism evidence="2">
    <name type="scientific">uncultured Caudovirales phage</name>
    <dbReference type="NCBI Taxonomy" id="2100421"/>
    <lineage>
        <taxon>Viruses</taxon>
        <taxon>Duplodnaviria</taxon>
        <taxon>Heunggongvirae</taxon>
        <taxon>Uroviricota</taxon>
        <taxon>Caudoviricetes</taxon>
        <taxon>Peduoviridae</taxon>
        <taxon>Maltschvirus</taxon>
        <taxon>Maltschvirus maltsch</taxon>
    </lineage>
</organism>